<dbReference type="RefSeq" id="WP_116302103.1">
    <property type="nucleotide sequence ID" value="NZ_NFZV01000008.1"/>
</dbReference>
<proteinExistence type="predicted"/>
<dbReference type="Gene3D" id="3.90.1200.10">
    <property type="match status" value="1"/>
</dbReference>
<evidence type="ECO:0000313" key="3">
    <source>
        <dbReference type="Proteomes" id="UP000256763"/>
    </source>
</evidence>
<dbReference type="Pfam" id="PF01636">
    <property type="entry name" value="APH"/>
    <property type="match status" value="1"/>
</dbReference>
<evidence type="ECO:0000259" key="1">
    <source>
        <dbReference type="Pfam" id="PF01636"/>
    </source>
</evidence>
<name>A0A3E0WV36_9GAMM</name>
<dbReference type="AlphaFoldDB" id="A0A3E0WV36"/>
<accession>A0A3E0WV36</accession>
<sequence>MKLSSLLQREEFWCAFSETISDYLASRFCWQGRIERPASAHAGLPLRANIHTNLIYPSGMAGTVLRRFAREYAVDRQPLKRIARQAYVTAALSPPFEWFLSRRYLQYTAPPPANADSWVYLPGNHSIRVMDWQREVCHIVRKKGCSKHFLEAEIDVRSRFPWLPIPPLNAKGADNSWFEEPMLHGLPLARLSGSDEIDARWQDARSSLAKLYAQTRKERSLREHCDKQLISISAGCGKIPHFDELGVLPAAQRLSHLAAAGPLQQIEVCQTHGDFNPSNVLCTEETTWIIDWEYSQERSRIHDALIFVLRAWHPPGMADRLRHALNHPTELTKAVQWTGAELNFDGSHRQQLAVFLLEETATFVNEAIGEGVLSPGPALSTFSKELTACVAYLSAYKSPTQKPQPLTPAAGLS</sequence>
<organism evidence="2 3">
    <name type="scientific">Alkalilimnicola ehrlichii</name>
    <dbReference type="NCBI Taxonomy" id="351052"/>
    <lineage>
        <taxon>Bacteria</taxon>
        <taxon>Pseudomonadati</taxon>
        <taxon>Pseudomonadota</taxon>
        <taxon>Gammaproteobacteria</taxon>
        <taxon>Chromatiales</taxon>
        <taxon>Ectothiorhodospiraceae</taxon>
        <taxon>Alkalilimnicola</taxon>
    </lineage>
</organism>
<reference evidence="3" key="1">
    <citation type="submission" date="2017-05" db="EMBL/GenBank/DDBJ databases">
        <authorList>
            <person name="Sharma S."/>
            <person name="Sidhu C."/>
            <person name="Pinnaka A.K."/>
        </authorList>
    </citation>
    <scope>NUCLEOTIDE SEQUENCE [LARGE SCALE GENOMIC DNA]</scope>
    <source>
        <strain evidence="3">AK93</strain>
    </source>
</reference>
<dbReference type="InterPro" id="IPR002575">
    <property type="entry name" value="Aminoglycoside_PTrfase"/>
</dbReference>
<comment type="caution">
    <text evidence="2">The sequence shown here is derived from an EMBL/GenBank/DDBJ whole genome shotgun (WGS) entry which is preliminary data.</text>
</comment>
<keyword evidence="3" id="KW-1185">Reference proteome</keyword>
<gene>
    <name evidence="2" type="ORF">CAL65_09995</name>
</gene>
<dbReference type="OrthoDB" id="179763at2"/>
<evidence type="ECO:0000313" key="2">
    <source>
        <dbReference type="EMBL" id="RFA36844.1"/>
    </source>
</evidence>
<dbReference type="InterPro" id="IPR011009">
    <property type="entry name" value="Kinase-like_dom_sf"/>
</dbReference>
<dbReference type="SUPFAM" id="SSF56112">
    <property type="entry name" value="Protein kinase-like (PK-like)"/>
    <property type="match status" value="1"/>
</dbReference>
<dbReference type="Proteomes" id="UP000256763">
    <property type="component" value="Unassembled WGS sequence"/>
</dbReference>
<feature type="domain" description="Aminoglycoside phosphotransferase" evidence="1">
    <location>
        <begin position="225"/>
        <end position="325"/>
    </location>
</feature>
<dbReference type="EMBL" id="NFZW01000008">
    <property type="protein sequence ID" value="RFA36844.1"/>
    <property type="molecule type" value="Genomic_DNA"/>
</dbReference>
<protein>
    <recommendedName>
        <fullName evidence="1">Aminoglycoside phosphotransferase domain-containing protein</fullName>
    </recommendedName>
</protein>